<dbReference type="Proteomes" id="UP000650081">
    <property type="component" value="Unassembled WGS sequence"/>
</dbReference>
<organism evidence="1 2">
    <name type="scientific">Neolewinella lacunae</name>
    <dbReference type="NCBI Taxonomy" id="1517758"/>
    <lineage>
        <taxon>Bacteria</taxon>
        <taxon>Pseudomonadati</taxon>
        <taxon>Bacteroidota</taxon>
        <taxon>Saprospiria</taxon>
        <taxon>Saprospirales</taxon>
        <taxon>Lewinellaceae</taxon>
        <taxon>Neolewinella</taxon>
    </lineage>
</organism>
<comment type="caution">
    <text evidence="1">The sequence shown here is derived from an EMBL/GenBank/DDBJ whole genome shotgun (WGS) entry which is preliminary data.</text>
</comment>
<gene>
    <name evidence="1" type="ORF">H9S92_09605</name>
</gene>
<dbReference type="RefSeq" id="WP_187466494.1">
    <property type="nucleotide sequence ID" value="NZ_JACSIT010000098.1"/>
</dbReference>
<evidence type="ECO:0000313" key="2">
    <source>
        <dbReference type="Proteomes" id="UP000650081"/>
    </source>
</evidence>
<sequence length="47" mass="5378">MQDLFDAFSAIVIDPMAAVWGRWEDWTDNSSLPLHIVVDDLLLCNFP</sequence>
<evidence type="ECO:0000313" key="1">
    <source>
        <dbReference type="EMBL" id="MBC6994419.1"/>
    </source>
</evidence>
<keyword evidence="2" id="KW-1185">Reference proteome</keyword>
<proteinExistence type="predicted"/>
<accession>A0A923T8C4</accession>
<protein>
    <submittedName>
        <fullName evidence="1">Uncharacterized protein</fullName>
    </submittedName>
</protein>
<dbReference type="AlphaFoldDB" id="A0A923T8C4"/>
<reference evidence="1" key="1">
    <citation type="submission" date="2020-08" db="EMBL/GenBank/DDBJ databases">
        <title>Lewinella bacteria from marine environments.</title>
        <authorList>
            <person name="Zhong Y."/>
        </authorList>
    </citation>
    <scope>NUCLEOTIDE SEQUENCE</scope>
    <source>
        <strain evidence="1">KCTC 42187</strain>
    </source>
</reference>
<dbReference type="EMBL" id="JACSIT010000098">
    <property type="protein sequence ID" value="MBC6994419.1"/>
    <property type="molecule type" value="Genomic_DNA"/>
</dbReference>
<name>A0A923T8C4_9BACT</name>